<evidence type="ECO:0000313" key="2">
    <source>
        <dbReference type="Proteomes" id="UP001418222"/>
    </source>
</evidence>
<keyword evidence="2" id="KW-1185">Reference proteome</keyword>
<name>A0AAP0B0U4_9ASPA</name>
<dbReference type="AlphaFoldDB" id="A0AAP0B0U4"/>
<evidence type="ECO:0000313" key="1">
    <source>
        <dbReference type="EMBL" id="KAK8923399.1"/>
    </source>
</evidence>
<comment type="caution">
    <text evidence="1">The sequence shown here is derived from an EMBL/GenBank/DDBJ whole genome shotgun (WGS) entry which is preliminary data.</text>
</comment>
<accession>A0AAP0B0U4</accession>
<gene>
    <name evidence="1" type="ORF">KSP39_PZI019822</name>
</gene>
<evidence type="ECO:0008006" key="3">
    <source>
        <dbReference type="Google" id="ProtNLM"/>
    </source>
</evidence>
<dbReference type="Proteomes" id="UP001418222">
    <property type="component" value="Unassembled WGS sequence"/>
</dbReference>
<dbReference type="EMBL" id="JBBWWQ010000017">
    <property type="protein sequence ID" value="KAK8923399.1"/>
    <property type="molecule type" value="Genomic_DNA"/>
</dbReference>
<proteinExistence type="predicted"/>
<protein>
    <recommendedName>
        <fullName evidence="3">Reverse transcriptase zinc-binding domain-containing protein</fullName>
    </recommendedName>
</protein>
<organism evidence="1 2">
    <name type="scientific">Platanthera zijinensis</name>
    <dbReference type="NCBI Taxonomy" id="2320716"/>
    <lineage>
        <taxon>Eukaryota</taxon>
        <taxon>Viridiplantae</taxon>
        <taxon>Streptophyta</taxon>
        <taxon>Embryophyta</taxon>
        <taxon>Tracheophyta</taxon>
        <taxon>Spermatophyta</taxon>
        <taxon>Magnoliopsida</taxon>
        <taxon>Liliopsida</taxon>
        <taxon>Asparagales</taxon>
        <taxon>Orchidaceae</taxon>
        <taxon>Orchidoideae</taxon>
        <taxon>Orchideae</taxon>
        <taxon>Orchidinae</taxon>
        <taxon>Platanthera</taxon>
    </lineage>
</organism>
<reference evidence="1 2" key="1">
    <citation type="journal article" date="2022" name="Nat. Plants">
        <title>Genomes of leafy and leafless Platanthera orchids illuminate the evolution of mycoheterotrophy.</title>
        <authorList>
            <person name="Li M.H."/>
            <person name="Liu K.W."/>
            <person name="Li Z."/>
            <person name="Lu H.C."/>
            <person name="Ye Q.L."/>
            <person name="Zhang D."/>
            <person name="Wang J.Y."/>
            <person name="Li Y.F."/>
            <person name="Zhong Z.M."/>
            <person name="Liu X."/>
            <person name="Yu X."/>
            <person name="Liu D.K."/>
            <person name="Tu X.D."/>
            <person name="Liu B."/>
            <person name="Hao Y."/>
            <person name="Liao X.Y."/>
            <person name="Jiang Y.T."/>
            <person name="Sun W.H."/>
            <person name="Chen J."/>
            <person name="Chen Y.Q."/>
            <person name="Ai Y."/>
            <person name="Zhai J.W."/>
            <person name="Wu S.S."/>
            <person name="Zhou Z."/>
            <person name="Hsiao Y.Y."/>
            <person name="Wu W.L."/>
            <person name="Chen Y.Y."/>
            <person name="Lin Y.F."/>
            <person name="Hsu J.L."/>
            <person name="Li C.Y."/>
            <person name="Wang Z.W."/>
            <person name="Zhao X."/>
            <person name="Zhong W.Y."/>
            <person name="Ma X.K."/>
            <person name="Ma L."/>
            <person name="Huang J."/>
            <person name="Chen G.Z."/>
            <person name="Huang M.Z."/>
            <person name="Huang L."/>
            <person name="Peng D.H."/>
            <person name="Luo Y.B."/>
            <person name="Zou S.Q."/>
            <person name="Chen S.P."/>
            <person name="Lan S."/>
            <person name="Tsai W.C."/>
            <person name="Van de Peer Y."/>
            <person name="Liu Z.J."/>
        </authorList>
    </citation>
    <scope>NUCLEOTIDE SEQUENCE [LARGE SCALE GENOMIC DNA]</scope>
    <source>
        <strain evidence="1">Lor287</strain>
    </source>
</reference>
<sequence>MFWWRLARDAIPTRCWLLRRRLTDSADCPWGCSSLEDRNHLVQGCANLDAISGELNRWGVTTLAIQSWSHFTVLVSKARKLDLGPLQVFCHAVYQNWRAMNAKVHSREFGTPLILAATLMENINCSSEFPAWHYWGTNRPDRPSPSISWCPPPPDWIKINVDGEVYPNNSADIGIVMRDHQGGVLLTAGSGLTHWC</sequence>